<protein>
    <submittedName>
        <fullName evidence="3">Uncharacterized protein</fullName>
    </submittedName>
</protein>
<dbReference type="GO" id="GO:0005737">
    <property type="term" value="C:cytoplasm"/>
    <property type="evidence" value="ECO:0007669"/>
    <property type="project" value="TreeGrafter"/>
</dbReference>
<feature type="region of interest" description="Disordered" evidence="2">
    <location>
        <begin position="15"/>
        <end position="39"/>
    </location>
</feature>
<dbReference type="Proteomes" id="UP001188597">
    <property type="component" value="Unassembled WGS sequence"/>
</dbReference>
<comment type="caution">
    <text evidence="3">The sequence shown here is derived from an EMBL/GenBank/DDBJ whole genome shotgun (WGS) entry which is preliminary data.</text>
</comment>
<keyword evidence="4" id="KW-1185">Reference proteome</keyword>
<name>A0AA89AL77_9ASTE</name>
<dbReference type="InterPro" id="IPR050247">
    <property type="entry name" value="Met_Aminopeptidase_Type2"/>
</dbReference>
<dbReference type="AlphaFoldDB" id="A0AA89AL77"/>
<reference evidence="3" key="1">
    <citation type="submission" date="2022-12" db="EMBL/GenBank/DDBJ databases">
        <title>Draft genome assemblies for two species of Escallonia (Escalloniales).</title>
        <authorList>
            <person name="Chanderbali A."/>
            <person name="Dervinis C."/>
            <person name="Anghel I."/>
            <person name="Soltis D."/>
            <person name="Soltis P."/>
            <person name="Zapata F."/>
        </authorList>
    </citation>
    <scope>NUCLEOTIDE SEQUENCE</scope>
    <source>
        <strain evidence="3">UCBG64.0493</strain>
        <tissue evidence="3">Leaf</tissue>
    </source>
</reference>
<evidence type="ECO:0000256" key="2">
    <source>
        <dbReference type="SAM" id="MobiDB-lite"/>
    </source>
</evidence>
<sequence length="118" mass="13779">MPERSSPMMIMSLTYSSTKINPESDYHRNRAESEAPEVKPSCVRIELNLKTRLGRAKFLSSKELKQQEYEAAKKKKKKSKNKKKKEVSEQTDRPTIPVTELFPSREFPEGEIQQYKDE</sequence>
<feature type="region of interest" description="Disordered" evidence="2">
    <location>
        <begin position="60"/>
        <end position="118"/>
    </location>
</feature>
<feature type="compositionally biased region" description="Basic residues" evidence="2">
    <location>
        <begin position="73"/>
        <end position="85"/>
    </location>
</feature>
<evidence type="ECO:0000256" key="1">
    <source>
        <dbReference type="ARBA" id="ARBA00022801"/>
    </source>
</evidence>
<dbReference type="PANTHER" id="PTHR45777:SF2">
    <property type="entry name" value="METHIONINE AMINOPEPTIDASE 2"/>
    <property type="match status" value="1"/>
</dbReference>
<dbReference type="PANTHER" id="PTHR45777">
    <property type="entry name" value="METHIONINE AMINOPEPTIDASE 2"/>
    <property type="match status" value="1"/>
</dbReference>
<dbReference type="EMBL" id="JAVXUP010001985">
    <property type="protein sequence ID" value="KAK3006495.1"/>
    <property type="molecule type" value="Genomic_DNA"/>
</dbReference>
<evidence type="ECO:0000313" key="3">
    <source>
        <dbReference type="EMBL" id="KAK3006495.1"/>
    </source>
</evidence>
<dbReference type="GO" id="GO:0008235">
    <property type="term" value="F:metalloexopeptidase activity"/>
    <property type="evidence" value="ECO:0007669"/>
    <property type="project" value="TreeGrafter"/>
</dbReference>
<keyword evidence="1" id="KW-0378">Hydrolase</keyword>
<evidence type="ECO:0000313" key="4">
    <source>
        <dbReference type="Proteomes" id="UP001188597"/>
    </source>
</evidence>
<feature type="compositionally biased region" description="Basic and acidic residues" evidence="2">
    <location>
        <begin position="60"/>
        <end position="72"/>
    </location>
</feature>
<dbReference type="GO" id="GO:0004177">
    <property type="term" value="F:aminopeptidase activity"/>
    <property type="evidence" value="ECO:0007669"/>
    <property type="project" value="TreeGrafter"/>
</dbReference>
<proteinExistence type="predicted"/>
<accession>A0AA89AL77</accession>
<gene>
    <name evidence="3" type="ORF">RJ639_017034</name>
</gene>
<organism evidence="3 4">
    <name type="scientific">Escallonia herrerae</name>
    <dbReference type="NCBI Taxonomy" id="1293975"/>
    <lineage>
        <taxon>Eukaryota</taxon>
        <taxon>Viridiplantae</taxon>
        <taxon>Streptophyta</taxon>
        <taxon>Embryophyta</taxon>
        <taxon>Tracheophyta</taxon>
        <taxon>Spermatophyta</taxon>
        <taxon>Magnoliopsida</taxon>
        <taxon>eudicotyledons</taxon>
        <taxon>Gunneridae</taxon>
        <taxon>Pentapetalae</taxon>
        <taxon>asterids</taxon>
        <taxon>campanulids</taxon>
        <taxon>Escalloniales</taxon>
        <taxon>Escalloniaceae</taxon>
        <taxon>Escallonia</taxon>
    </lineage>
</organism>
<feature type="compositionally biased region" description="Basic and acidic residues" evidence="2">
    <location>
        <begin position="22"/>
        <end position="37"/>
    </location>
</feature>